<comment type="catalytic activity">
    <reaction evidence="10">
        <text>L-threonyl-[protein] + ATP = O-phospho-L-threonyl-[protein] + ADP + H(+)</text>
        <dbReference type="Rhea" id="RHEA:46608"/>
        <dbReference type="Rhea" id="RHEA-COMP:11060"/>
        <dbReference type="Rhea" id="RHEA-COMP:11605"/>
        <dbReference type="ChEBI" id="CHEBI:15378"/>
        <dbReference type="ChEBI" id="CHEBI:30013"/>
        <dbReference type="ChEBI" id="CHEBI:30616"/>
        <dbReference type="ChEBI" id="CHEBI:61977"/>
        <dbReference type="ChEBI" id="CHEBI:456216"/>
        <dbReference type="EC" id="2.7.11.17"/>
    </reaction>
</comment>
<name>A0A6P6PE17_CARAU</name>
<dbReference type="SMART" id="SM00220">
    <property type="entry name" value="S_TKc"/>
    <property type="match status" value="1"/>
</dbReference>
<evidence type="ECO:0000313" key="18">
    <source>
        <dbReference type="RefSeq" id="XP_026119621.1"/>
    </source>
</evidence>
<evidence type="ECO:0000256" key="6">
    <source>
        <dbReference type="ARBA" id="ARBA00022741"/>
    </source>
</evidence>
<dbReference type="Pfam" id="PF08332">
    <property type="entry name" value="CaMKII_AD"/>
    <property type="match status" value="1"/>
</dbReference>
<dbReference type="RefSeq" id="XP_026119621.1">
    <property type="nucleotide sequence ID" value="XM_026263836.1"/>
</dbReference>
<keyword evidence="8 14" id="KW-0067">ATP-binding</keyword>
<comment type="catalytic activity">
    <reaction evidence="11">
        <text>L-seryl-[protein] + ATP = O-phospho-L-seryl-[protein] + ADP + H(+)</text>
        <dbReference type="Rhea" id="RHEA:17989"/>
        <dbReference type="Rhea" id="RHEA-COMP:9863"/>
        <dbReference type="Rhea" id="RHEA-COMP:11604"/>
        <dbReference type="ChEBI" id="CHEBI:15378"/>
        <dbReference type="ChEBI" id="CHEBI:29999"/>
        <dbReference type="ChEBI" id="CHEBI:30616"/>
        <dbReference type="ChEBI" id="CHEBI:83421"/>
        <dbReference type="ChEBI" id="CHEBI:456216"/>
        <dbReference type="EC" id="2.7.11.17"/>
    </reaction>
</comment>
<keyword evidence="17" id="KW-1185">Reference proteome</keyword>
<dbReference type="GO" id="GO:0005524">
    <property type="term" value="F:ATP binding"/>
    <property type="evidence" value="ECO:0007669"/>
    <property type="project" value="UniProtKB-UniRule"/>
</dbReference>
<gene>
    <name evidence="18" type="primary">LOC113098767</name>
</gene>
<feature type="compositionally biased region" description="Polar residues" evidence="15">
    <location>
        <begin position="360"/>
        <end position="374"/>
    </location>
</feature>
<keyword evidence="5" id="KW-0808">Transferase</keyword>
<evidence type="ECO:0000256" key="4">
    <source>
        <dbReference type="ARBA" id="ARBA00022553"/>
    </source>
</evidence>
<dbReference type="Gene3D" id="3.30.200.20">
    <property type="entry name" value="Phosphorylase Kinase, domain 1"/>
    <property type="match status" value="1"/>
</dbReference>
<evidence type="ECO:0000256" key="8">
    <source>
        <dbReference type="ARBA" id="ARBA00022840"/>
    </source>
</evidence>
<evidence type="ECO:0000256" key="15">
    <source>
        <dbReference type="SAM" id="MobiDB-lite"/>
    </source>
</evidence>
<dbReference type="FunFam" id="1.10.510.10:FF:000001">
    <property type="entry name" value="Calcium/calmodulin-dependent protein kinase type II subunit delta"/>
    <property type="match status" value="1"/>
</dbReference>
<dbReference type="GO" id="GO:0005516">
    <property type="term" value="F:calmodulin binding"/>
    <property type="evidence" value="ECO:0007669"/>
    <property type="project" value="UniProtKB-KW"/>
</dbReference>
<evidence type="ECO:0000256" key="9">
    <source>
        <dbReference type="ARBA" id="ARBA00022860"/>
    </source>
</evidence>
<keyword evidence="7" id="KW-0418">Kinase</keyword>
<organism evidence="17 18">
    <name type="scientific">Carassius auratus</name>
    <name type="common">Goldfish</name>
    <dbReference type="NCBI Taxonomy" id="7957"/>
    <lineage>
        <taxon>Eukaryota</taxon>
        <taxon>Metazoa</taxon>
        <taxon>Chordata</taxon>
        <taxon>Craniata</taxon>
        <taxon>Vertebrata</taxon>
        <taxon>Euteleostomi</taxon>
        <taxon>Actinopterygii</taxon>
        <taxon>Neopterygii</taxon>
        <taxon>Teleostei</taxon>
        <taxon>Ostariophysi</taxon>
        <taxon>Cypriniformes</taxon>
        <taxon>Cyprinidae</taxon>
        <taxon>Cyprininae</taxon>
        <taxon>Carassius</taxon>
    </lineage>
</organism>
<dbReference type="FunFam" id="3.30.200.20:FF:000002">
    <property type="entry name" value="Calcium/calmodulin-dependent protein kinase type II subunit delta isoform 2"/>
    <property type="match status" value="1"/>
</dbReference>
<dbReference type="SUPFAM" id="SSF54427">
    <property type="entry name" value="NTF2-like"/>
    <property type="match status" value="1"/>
</dbReference>
<dbReference type="GeneID" id="113098767"/>
<comment type="subunit">
    <text evidence="13">CAMK2 is composed of four different chains: alpha, beta, gamma, and delta. The different isoforms assemble into homo- or heteromultimeric holoenzymes composed of 8 to 12 subunits.</text>
</comment>
<dbReference type="PANTHER" id="PTHR24347">
    <property type="entry name" value="SERINE/THREONINE-PROTEIN KINASE"/>
    <property type="match status" value="1"/>
</dbReference>
<evidence type="ECO:0000256" key="3">
    <source>
        <dbReference type="ARBA" id="ARBA00022527"/>
    </source>
</evidence>
<dbReference type="GO" id="GO:0004683">
    <property type="term" value="F:calcium/calmodulin-dependent protein kinase activity"/>
    <property type="evidence" value="ECO:0007669"/>
    <property type="project" value="UniProtKB-EC"/>
</dbReference>
<keyword evidence="3" id="KW-0723">Serine/threonine-protein kinase</keyword>
<evidence type="ECO:0000256" key="14">
    <source>
        <dbReference type="PROSITE-ProRule" id="PRU10141"/>
    </source>
</evidence>
<dbReference type="PROSITE" id="PS00108">
    <property type="entry name" value="PROTEIN_KINASE_ST"/>
    <property type="match status" value="1"/>
</dbReference>
<dbReference type="AlphaFoldDB" id="A0A6P6PE17"/>
<evidence type="ECO:0000256" key="7">
    <source>
        <dbReference type="ARBA" id="ARBA00022777"/>
    </source>
</evidence>
<accession>A0A6P6PE17</accession>
<dbReference type="Pfam" id="PF00069">
    <property type="entry name" value="Pkinase"/>
    <property type="match status" value="1"/>
</dbReference>
<dbReference type="InterPro" id="IPR008271">
    <property type="entry name" value="Ser/Thr_kinase_AS"/>
</dbReference>
<dbReference type="SUPFAM" id="SSF56112">
    <property type="entry name" value="Protein kinase-like (PK-like)"/>
    <property type="match status" value="1"/>
</dbReference>
<dbReference type="GO" id="GO:0043226">
    <property type="term" value="C:organelle"/>
    <property type="evidence" value="ECO:0007669"/>
    <property type="project" value="UniProtKB-ARBA"/>
</dbReference>
<keyword evidence="4" id="KW-0597">Phosphoprotein</keyword>
<evidence type="ECO:0000259" key="16">
    <source>
        <dbReference type="PROSITE" id="PS50011"/>
    </source>
</evidence>
<evidence type="ECO:0000313" key="17">
    <source>
        <dbReference type="Proteomes" id="UP000515129"/>
    </source>
</evidence>
<dbReference type="FunFam" id="3.10.450.50:FF:000001">
    <property type="entry name" value="calcium/calmodulin-dependent protein kinase type II subunit gamma isoform X1"/>
    <property type="match status" value="1"/>
</dbReference>
<dbReference type="PROSITE" id="PS50011">
    <property type="entry name" value="PROTEIN_KINASE_DOM"/>
    <property type="match status" value="1"/>
</dbReference>
<evidence type="ECO:0000256" key="5">
    <source>
        <dbReference type="ARBA" id="ARBA00022679"/>
    </source>
</evidence>
<feature type="domain" description="Protein kinase" evidence="16">
    <location>
        <begin position="13"/>
        <end position="271"/>
    </location>
</feature>
<dbReference type="PROSITE" id="PS00107">
    <property type="entry name" value="PROTEIN_KINASE_ATP"/>
    <property type="match status" value="1"/>
</dbReference>
<dbReference type="Gene3D" id="1.10.510.10">
    <property type="entry name" value="Transferase(Phosphotransferase) domain 1"/>
    <property type="match status" value="1"/>
</dbReference>
<evidence type="ECO:0000256" key="2">
    <source>
        <dbReference type="ARBA" id="ARBA00012434"/>
    </source>
</evidence>
<dbReference type="Gene3D" id="6.10.140.620">
    <property type="match status" value="1"/>
</dbReference>
<dbReference type="Gene3D" id="3.10.450.50">
    <property type="match status" value="1"/>
</dbReference>
<reference evidence="18" key="1">
    <citation type="submission" date="2025-08" db="UniProtKB">
        <authorList>
            <consortium name="RefSeq"/>
        </authorList>
    </citation>
    <scope>IDENTIFICATION</scope>
    <source>
        <strain evidence="18">Wakin</strain>
        <tissue evidence="18">Muscle</tissue>
    </source>
</reference>
<evidence type="ECO:0000256" key="11">
    <source>
        <dbReference type="ARBA" id="ARBA00047430"/>
    </source>
</evidence>
<evidence type="ECO:0000256" key="1">
    <source>
        <dbReference type="ARBA" id="ARBA00005354"/>
    </source>
</evidence>
<feature type="binding site" evidence="14">
    <location>
        <position position="42"/>
    </location>
    <ligand>
        <name>ATP</name>
        <dbReference type="ChEBI" id="CHEBI:30616"/>
    </ligand>
</feature>
<keyword evidence="9" id="KW-0112">Calmodulin-binding</keyword>
<dbReference type="InterPro" id="IPR013543">
    <property type="entry name" value="Ca/CaM-dep_prot_kinase-assoc"/>
</dbReference>
<evidence type="ECO:0000256" key="12">
    <source>
        <dbReference type="ARBA" id="ARBA00056581"/>
    </source>
</evidence>
<feature type="region of interest" description="Disordered" evidence="15">
    <location>
        <begin position="358"/>
        <end position="377"/>
    </location>
</feature>
<dbReference type="InterPro" id="IPR000719">
    <property type="entry name" value="Prot_kinase_dom"/>
</dbReference>
<keyword evidence="6 14" id="KW-0547">Nucleotide-binding</keyword>
<dbReference type="InterPro" id="IPR011009">
    <property type="entry name" value="Kinase-like_dom_sf"/>
</dbReference>
<dbReference type="InterPro" id="IPR017441">
    <property type="entry name" value="Protein_kinase_ATP_BS"/>
</dbReference>
<dbReference type="EC" id="2.7.11.17" evidence="2"/>
<evidence type="ECO:0000256" key="13">
    <source>
        <dbReference type="ARBA" id="ARBA00064333"/>
    </source>
</evidence>
<comment type="similarity">
    <text evidence="1">Belongs to the protein kinase superfamily. CAMK Ser/Thr protein kinase family. CaMK subfamily.</text>
</comment>
<evidence type="ECO:0000256" key="10">
    <source>
        <dbReference type="ARBA" id="ARBA00047307"/>
    </source>
</evidence>
<sequence length="547" mass="60943">MATTTCTRFTDEYQLYEELGKGAFSVVRRCVKLSTGQEYAAKIINTKKLSARDHQKLEREARICRLLKHSNIVRLHDSISEEGFHYLLFDLVTGGELFEDIVAREYYSEADASHCIHQILDSVHHIHQHDIVHRDLKPENLLLASKCKNAAVKLADFGLAIEVQGDQQAWFGFAGTPGYLSPEVLRKEAYGKPVDIWACGVILYILLVGYPPFWDEDQHKLYQQIKAGAYDFPSPEWDTVTPEAKNLINQMLTINPAKRITAQEALKHPWVCQRSTVASMMHRQETVECLKKFNARRKLKGAILTTMLVSRNFSVGSRQTTAPASVTAAAAAVAAAAGTTAGLVEQAAKSLLNKKADVKPQTNSTKNSIVTSPKGNLPSPALEAQTTVIHNAVDGIKESSDSSNATVEDEEMKARKQEIIKITEQLIEANNNGDFEAYAKICDPGLTCFEPEALGNLVEGMDFHRFYFENLLSKNSKPIHTTILNPHVHLIGDEAACIAYIRLTQYVDGQGRPHSSQSEETRVWHRRDSKWQNVHFHCSGAPAAPLQ</sequence>
<protein>
    <recommendedName>
        <fullName evidence="2">calcium/calmodulin-dependent protein kinase</fullName>
        <ecNumber evidence="2">2.7.11.17</ecNumber>
    </recommendedName>
</protein>
<dbReference type="Proteomes" id="UP000515129">
    <property type="component" value="Unplaced"/>
</dbReference>
<dbReference type="InterPro" id="IPR032710">
    <property type="entry name" value="NTF2-like_dom_sf"/>
</dbReference>
<proteinExistence type="inferred from homology"/>
<comment type="function">
    <text evidence="12">CaM-kinase II (CAMK2) is a prominent kinase in the central nervous system.</text>
</comment>
<dbReference type="CDD" id="cd14086">
    <property type="entry name" value="STKc_CaMKII"/>
    <property type="match status" value="1"/>
</dbReference>